<name>A0ABN1FEL2_9BACI</name>
<proteinExistence type="predicted"/>
<evidence type="ECO:0000313" key="1">
    <source>
        <dbReference type="EMBL" id="GAA0589178.1"/>
    </source>
</evidence>
<keyword evidence="2" id="KW-1185">Reference proteome</keyword>
<comment type="caution">
    <text evidence="1">The sequence shown here is derived from an EMBL/GenBank/DDBJ whole genome shotgun (WGS) entry which is preliminary data.</text>
</comment>
<sequence length="119" mass="13834">MDKCYGGCGIKNKGSTKKACKPNFWNRYGDKAAEEFKSSVSLLGDMFIVTLSAMRCSEKLHPLTFVQNGSILEKQMYFQMLKEAIWQFPDLVIEIRYLRIEKRNLTHSPKAPIIQRRDR</sequence>
<dbReference type="Proteomes" id="UP001500866">
    <property type="component" value="Unassembled WGS sequence"/>
</dbReference>
<reference evidence="1 2" key="1">
    <citation type="journal article" date="2019" name="Int. J. Syst. Evol. Microbiol.">
        <title>The Global Catalogue of Microorganisms (GCM) 10K type strain sequencing project: providing services to taxonomists for standard genome sequencing and annotation.</title>
        <authorList>
            <consortium name="The Broad Institute Genomics Platform"/>
            <consortium name="The Broad Institute Genome Sequencing Center for Infectious Disease"/>
            <person name="Wu L."/>
            <person name="Ma J."/>
        </authorList>
    </citation>
    <scope>NUCLEOTIDE SEQUENCE [LARGE SCALE GENOMIC DNA]</scope>
    <source>
        <strain evidence="1 2">JCM 15395</strain>
    </source>
</reference>
<protein>
    <submittedName>
        <fullName evidence="1">Uncharacterized protein</fullName>
    </submittedName>
</protein>
<dbReference type="EMBL" id="BAAADS010000001">
    <property type="protein sequence ID" value="GAA0589178.1"/>
    <property type="molecule type" value="Genomic_DNA"/>
</dbReference>
<evidence type="ECO:0000313" key="2">
    <source>
        <dbReference type="Proteomes" id="UP001500866"/>
    </source>
</evidence>
<gene>
    <name evidence="1" type="ORF">GCM10009001_01360</name>
</gene>
<organism evidence="1 2">
    <name type="scientific">Virgibacillus siamensis</name>
    <dbReference type="NCBI Taxonomy" id="480071"/>
    <lineage>
        <taxon>Bacteria</taxon>
        <taxon>Bacillati</taxon>
        <taxon>Bacillota</taxon>
        <taxon>Bacilli</taxon>
        <taxon>Bacillales</taxon>
        <taxon>Bacillaceae</taxon>
        <taxon>Virgibacillus</taxon>
    </lineage>
</organism>
<accession>A0ABN1FEL2</accession>